<keyword evidence="3" id="KW-1185">Reference proteome</keyword>
<accession>A0A4P2VNG0</accession>
<dbReference type="EMBL" id="AP019368">
    <property type="protein sequence ID" value="BBH53530.1"/>
    <property type="molecule type" value="Genomic_DNA"/>
</dbReference>
<name>A0A4P2VNG0_FLUSA</name>
<proteinExistence type="predicted"/>
<dbReference type="Gene3D" id="3.30.420.40">
    <property type="match status" value="1"/>
</dbReference>
<evidence type="ECO:0000313" key="2">
    <source>
        <dbReference type="EMBL" id="BBH53530.1"/>
    </source>
</evidence>
<dbReference type="InterPro" id="IPR043129">
    <property type="entry name" value="ATPase_NBD"/>
</dbReference>
<gene>
    <name evidence="2" type="ORF">JCM31447_19740</name>
</gene>
<dbReference type="InterPro" id="IPR000905">
    <property type="entry name" value="Gcp-like_dom"/>
</dbReference>
<dbReference type="KEGG" id="sbf:JCM31447_19740"/>
<sequence length="212" mass="24131">MFSQLEFPFALILTHRRGVGIALFKSDLIFSSSFNELDYYTLIKNSKMTQIRDDNIELLEFEDLIFSRVKGKTAENLFHLYTKTLDRFLIKSHEIKTLLVGTGPGSFTGLRLGCAFANGLKMGLPINLLPVKTFLTPELLAKCRNMSVEEEFIEQLGDYHEEDESTGFVTFFDLLASLLHARIEDRIFVDSLIPEYGREPGPVIKLNEGLNK</sequence>
<dbReference type="Pfam" id="PF00814">
    <property type="entry name" value="TsaD"/>
    <property type="match status" value="1"/>
</dbReference>
<dbReference type="Proteomes" id="UP000291236">
    <property type="component" value="Chromosome"/>
</dbReference>
<dbReference type="RefSeq" id="WP_130609549.1">
    <property type="nucleotide sequence ID" value="NZ_AP019368.1"/>
</dbReference>
<reference evidence="2 3" key="1">
    <citation type="submission" date="2018-12" db="EMBL/GenBank/DDBJ databases">
        <title>Rubrispira sanarue gen. nov., sp., nov., a member of the order Silvanigrellales, isolated from a brackish lake in Hamamatsu Japan.</title>
        <authorList>
            <person name="Maejima Y."/>
            <person name="Iino T."/>
            <person name="Muraguchi Y."/>
            <person name="Fukuda K."/>
            <person name="Nojiri H."/>
            <person name="Ohkuma M."/>
            <person name="Moriuchi R."/>
            <person name="Dohra H."/>
            <person name="Kimbara K."/>
            <person name="Shintani M."/>
        </authorList>
    </citation>
    <scope>NUCLEOTIDE SEQUENCE [LARGE SCALE GENOMIC DNA]</scope>
    <source>
        <strain evidence="2 3">RF1110005</strain>
    </source>
</reference>
<evidence type="ECO:0000259" key="1">
    <source>
        <dbReference type="Pfam" id="PF00814"/>
    </source>
</evidence>
<evidence type="ECO:0000313" key="3">
    <source>
        <dbReference type="Proteomes" id="UP000291236"/>
    </source>
</evidence>
<protein>
    <recommendedName>
        <fullName evidence="1">Gcp-like domain-containing protein</fullName>
    </recommendedName>
</protein>
<organism evidence="2 3">
    <name type="scientific">Fluviispira sanaruensis</name>
    <dbReference type="NCBI Taxonomy" id="2493639"/>
    <lineage>
        <taxon>Bacteria</taxon>
        <taxon>Pseudomonadati</taxon>
        <taxon>Bdellovibrionota</taxon>
        <taxon>Oligoflexia</taxon>
        <taxon>Silvanigrellales</taxon>
        <taxon>Silvanigrellaceae</taxon>
        <taxon>Fluviispira</taxon>
    </lineage>
</organism>
<dbReference type="OrthoDB" id="9809995at2"/>
<dbReference type="AlphaFoldDB" id="A0A4P2VNG0"/>
<feature type="domain" description="Gcp-like" evidence="1">
    <location>
        <begin position="74"/>
        <end position="133"/>
    </location>
</feature>
<dbReference type="SUPFAM" id="SSF53067">
    <property type="entry name" value="Actin-like ATPase domain"/>
    <property type="match status" value="1"/>
</dbReference>